<evidence type="ECO:0000256" key="1">
    <source>
        <dbReference type="SAM" id="Phobius"/>
    </source>
</evidence>
<accession>A0ABY9Z308</accession>
<feature type="transmembrane region" description="Helical" evidence="1">
    <location>
        <begin position="57"/>
        <end position="78"/>
    </location>
</feature>
<keyword evidence="3" id="KW-1185">Reference proteome</keyword>
<dbReference type="RefSeq" id="WP_311884985.1">
    <property type="nucleotide sequence ID" value="NZ_CP119391.1"/>
</dbReference>
<evidence type="ECO:0000313" key="3">
    <source>
        <dbReference type="Proteomes" id="UP001301869"/>
    </source>
</evidence>
<reference evidence="2 3" key="1">
    <citation type="submission" date="2023-03" db="EMBL/GenBank/DDBJ databases">
        <title>Halomonas sp. nov., isolated from Korean tranditional fermented seafood 'Jeotgal'.</title>
        <authorList>
            <person name="Kim B."/>
            <person name="Shin N.-R."/>
        </authorList>
    </citation>
    <scope>NUCLEOTIDE SEQUENCE [LARGE SCALE GENOMIC DNA]</scope>
    <source>
        <strain evidence="2 3">SG2L-4</strain>
    </source>
</reference>
<sequence length="257" mass="27846">MAHQPIIDRPAKSRWPRRLAWLSVILLLASAVLIAAAGPAYRMEVLALGNAFSLLRYATYAAVAAAALGLVTLITAALKRRFGSGFTAVLVMAAAVALLYVPWQHWQRAQAVPAIHDITTDMDNPPAFEAVAEARKEAPNEVDYPGESTAEQQRAAYPEVQPLELDAPLKTVLAAAQAEMQDAGWQIADVGARRIEATATTRWFGFKDDVVVRLSEEDDATRVDMRSASRLGKSDVGTNAARVHDFLESLEARLGKG</sequence>
<dbReference type="EMBL" id="CP119391">
    <property type="protein sequence ID" value="WNK21066.1"/>
    <property type="molecule type" value="Genomic_DNA"/>
</dbReference>
<dbReference type="Pfam" id="PF07386">
    <property type="entry name" value="DUF1499"/>
    <property type="match status" value="1"/>
</dbReference>
<keyword evidence="1" id="KW-0812">Transmembrane</keyword>
<dbReference type="Proteomes" id="UP001301869">
    <property type="component" value="Chromosome"/>
</dbReference>
<gene>
    <name evidence="2" type="ORF">P1P91_05150</name>
</gene>
<evidence type="ECO:0000313" key="2">
    <source>
        <dbReference type="EMBL" id="WNK21066.1"/>
    </source>
</evidence>
<name>A0ABY9Z308_9GAMM</name>
<organism evidence="2 3">
    <name type="scientific">Halomonas piscis</name>
    <dbReference type="NCBI Taxonomy" id="3031727"/>
    <lineage>
        <taxon>Bacteria</taxon>
        <taxon>Pseudomonadati</taxon>
        <taxon>Pseudomonadota</taxon>
        <taxon>Gammaproteobacteria</taxon>
        <taxon>Oceanospirillales</taxon>
        <taxon>Halomonadaceae</taxon>
        <taxon>Halomonas</taxon>
    </lineage>
</organism>
<feature type="transmembrane region" description="Helical" evidence="1">
    <location>
        <begin position="19"/>
        <end position="37"/>
    </location>
</feature>
<proteinExistence type="predicted"/>
<keyword evidence="1" id="KW-0472">Membrane</keyword>
<feature type="transmembrane region" description="Helical" evidence="1">
    <location>
        <begin position="85"/>
        <end position="103"/>
    </location>
</feature>
<dbReference type="InterPro" id="IPR010865">
    <property type="entry name" value="DUF1499"/>
</dbReference>
<protein>
    <submittedName>
        <fullName evidence="2">DUF1499 domain-containing protein</fullName>
    </submittedName>
</protein>
<keyword evidence="1" id="KW-1133">Transmembrane helix</keyword>